<evidence type="ECO:0000313" key="1">
    <source>
        <dbReference type="EMBL" id="KAJ1161675.1"/>
    </source>
</evidence>
<name>A0AAV7SE34_PLEWA</name>
<dbReference type="Proteomes" id="UP001066276">
    <property type="component" value="Chromosome 4_2"/>
</dbReference>
<comment type="caution">
    <text evidence="1">The sequence shown here is derived from an EMBL/GenBank/DDBJ whole genome shotgun (WGS) entry which is preliminary data.</text>
</comment>
<gene>
    <name evidence="1" type="ORF">NDU88_002158</name>
</gene>
<organism evidence="1 2">
    <name type="scientific">Pleurodeles waltl</name>
    <name type="common">Iberian ribbed newt</name>
    <dbReference type="NCBI Taxonomy" id="8319"/>
    <lineage>
        <taxon>Eukaryota</taxon>
        <taxon>Metazoa</taxon>
        <taxon>Chordata</taxon>
        <taxon>Craniata</taxon>
        <taxon>Vertebrata</taxon>
        <taxon>Euteleostomi</taxon>
        <taxon>Amphibia</taxon>
        <taxon>Batrachia</taxon>
        <taxon>Caudata</taxon>
        <taxon>Salamandroidea</taxon>
        <taxon>Salamandridae</taxon>
        <taxon>Pleurodelinae</taxon>
        <taxon>Pleurodeles</taxon>
    </lineage>
</organism>
<evidence type="ECO:0000313" key="2">
    <source>
        <dbReference type="Proteomes" id="UP001066276"/>
    </source>
</evidence>
<dbReference type="AlphaFoldDB" id="A0AAV7SE34"/>
<dbReference type="EMBL" id="JANPWB010000008">
    <property type="protein sequence ID" value="KAJ1161675.1"/>
    <property type="molecule type" value="Genomic_DNA"/>
</dbReference>
<protein>
    <recommendedName>
        <fullName evidence="3">Peptidase A2 domain-containing protein</fullName>
    </recommendedName>
</protein>
<proteinExistence type="predicted"/>
<sequence length="137" mass="14856">MRLVPRSRSGRCLLRACGCSILVRSGRRDVVAVLGPEESGGVWSLEQPWEARRGEGDNLDDDEEEEGAVHVIHALQPGGHSRKRIPRCSVSLAGHKIQALINTGASINVLVQPLLTTLPIQPKLQPTSTQVYSFGLS</sequence>
<reference evidence="1" key="1">
    <citation type="journal article" date="2022" name="bioRxiv">
        <title>Sequencing and chromosome-scale assembly of the giantPleurodeles waltlgenome.</title>
        <authorList>
            <person name="Brown T."/>
            <person name="Elewa A."/>
            <person name="Iarovenko S."/>
            <person name="Subramanian E."/>
            <person name="Araus A.J."/>
            <person name="Petzold A."/>
            <person name="Susuki M."/>
            <person name="Suzuki K.-i.T."/>
            <person name="Hayashi T."/>
            <person name="Toyoda A."/>
            <person name="Oliveira C."/>
            <person name="Osipova E."/>
            <person name="Leigh N.D."/>
            <person name="Simon A."/>
            <person name="Yun M.H."/>
        </authorList>
    </citation>
    <scope>NUCLEOTIDE SEQUENCE</scope>
    <source>
        <strain evidence="1">20211129_DDA</strain>
        <tissue evidence="1">Liver</tissue>
    </source>
</reference>
<keyword evidence="2" id="KW-1185">Reference proteome</keyword>
<evidence type="ECO:0008006" key="3">
    <source>
        <dbReference type="Google" id="ProtNLM"/>
    </source>
</evidence>
<accession>A0AAV7SE34</accession>